<dbReference type="InterPro" id="IPR028082">
    <property type="entry name" value="Peripla_BP_I"/>
</dbReference>
<dbReference type="Proteomes" id="UP000188145">
    <property type="component" value="Chromosome"/>
</dbReference>
<dbReference type="EMBL" id="CP019606">
    <property type="protein sequence ID" value="AQP48141.1"/>
    <property type="molecule type" value="Genomic_DNA"/>
</dbReference>
<feature type="region of interest" description="Disordered" evidence="4">
    <location>
        <begin position="23"/>
        <end position="65"/>
    </location>
</feature>
<gene>
    <name evidence="7" type="ORF">BW730_12185</name>
</gene>
<dbReference type="InterPro" id="IPR025997">
    <property type="entry name" value="SBP_2_dom"/>
</dbReference>
<feature type="signal peptide" evidence="5">
    <location>
        <begin position="1"/>
        <end position="22"/>
    </location>
</feature>
<reference evidence="8" key="1">
    <citation type="submission" date="2017-02" db="EMBL/GenBank/DDBJ databases">
        <title>Tessaracoccus aquaemaris sp. nov., isolated from the intestine of a Korean rockfish, Sebastes schlegelii, in a marine aquaculture pond.</title>
        <authorList>
            <person name="Tak E.J."/>
            <person name="Bae J.-W."/>
        </authorList>
    </citation>
    <scope>NUCLEOTIDE SEQUENCE [LARGE SCALE GENOMIC DNA]</scope>
    <source>
        <strain evidence="8">NSG39</strain>
    </source>
</reference>
<sequence length="353" mass="36701">MRILRSAIAASAVLMLGLSACATSTPATSPAPTTDKPSEAPASSPAATPETSAPATEGGDVPKGDGTQTIYLVSKGFQHRFWQAVKEGAEQAGKEYNYKIQFVGPDDETKVTQQLDQLKTALDSKPAAIGFAALDTGAAADVLSQIEAAKIPMIAFDSGVDSDLPLTTVQTDNFAAAQEAAKHMAELVGNKGTVGLVCHDQTSQTGKQRCEGFQDWMKTNAPDIKVLAPQYAGEVGLAANTAKAMIQANPDIVGVYGSNEAAATGAVQGTIESGKEGITVVGFDSGKTQLDAIRNGQMAGAITQAPVKMGYETVVSAIKAIDGQELPKVTDSGFAWYDKNNIDDPEIAANLYE</sequence>
<keyword evidence="8" id="KW-1185">Reference proteome</keyword>
<dbReference type="AlphaFoldDB" id="A0A1Q2CPU3"/>
<evidence type="ECO:0000313" key="7">
    <source>
        <dbReference type="EMBL" id="AQP48141.1"/>
    </source>
</evidence>
<proteinExistence type="inferred from homology"/>
<evidence type="ECO:0000259" key="6">
    <source>
        <dbReference type="Pfam" id="PF13407"/>
    </source>
</evidence>
<dbReference type="Gene3D" id="3.40.50.2300">
    <property type="match status" value="2"/>
</dbReference>
<feature type="chain" id="PRO_5039053973" evidence="5">
    <location>
        <begin position="23"/>
        <end position="353"/>
    </location>
</feature>
<evidence type="ECO:0000256" key="4">
    <source>
        <dbReference type="SAM" id="MobiDB-lite"/>
    </source>
</evidence>
<dbReference type="OrthoDB" id="9800520at2"/>
<evidence type="ECO:0000256" key="3">
    <source>
        <dbReference type="ARBA" id="ARBA00022729"/>
    </source>
</evidence>
<accession>A0A1Q2CPU3</accession>
<feature type="compositionally biased region" description="Low complexity" evidence="4">
    <location>
        <begin position="23"/>
        <end position="57"/>
    </location>
</feature>
<dbReference type="SUPFAM" id="SSF53822">
    <property type="entry name" value="Periplasmic binding protein-like I"/>
    <property type="match status" value="1"/>
</dbReference>
<dbReference type="GO" id="GO:0030246">
    <property type="term" value="F:carbohydrate binding"/>
    <property type="evidence" value="ECO:0007669"/>
    <property type="project" value="UniProtKB-ARBA"/>
</dbReference>
<comment type="similarity">
    <text evidence="2">Belongs to the bacterial solute-binding protein 2 family.</text>
</comment>
<dbReference type="PANTHER" id="PTHR46847:SF1">
    <property type="entry name" value="D-ALLOSE-BINDING PERIPLASMIC PROTEIN-RELATED"/>
    <property type="match status" value="1"/>
</dbReference>
<dbReference type="STRING" id="1332264.BW730_12185"/>
<feature type="domain" description="Periplasmic binding protein" evidence="6">
    <location>
        <begin position="70"/>
        <end position="325"/>
    </location>
</feature>
<dbReference type="RefSeq" id="WP_077686470.1">
    <property type="nucleotide sequence ID" value="NZ_CP019606.1"/>
</dbReference>
<evidence type="ECO:0000313" key="8">
    <source>
        <dbReference type="Proteomes" id="UP000188145"/>
    </source>
</evidence>
<protein>
    <submittedName>
        <fullName evidence="7">BMP family ABC transporter substrate-binding protein</fullName>
    </submittedName>
</protein>
<keyword evidence="3 5" id="KW-0732">Signal</keyword>
<evidence type="ECO:0000256" key="5">
    <source>
        <dbReference type="SAM" id="SignalP"/>
    </source>
</evidence>
<evidence type="ECO:0000256" key="1">
    <source>
        <dbReference type="ARBA" id="ARBA00004196"/>
    </source>
</evidence>
<dbReference type="PANTHER" id="PTHR46847">
    <property type="entry name" value="D-ALLOSE-BINDING PERIPLASMIC PROTEIN-RELATED"/>
    <property type="match status" value="1"/>
</dbReference>
<organism evidence="7 8">
    <name type="scientific">Tessaracoccus aquimaris</name>
    <dbReference type="NCBI Taxonomy" id="1332264"/>
    <lineage>
        <taxon>Bacteria</taxon>
        <taxon>Bacillati</taxon>
        <taxon>Actinomycetota</taxon>
        <taxon>Actinomycetes</taxon>
        <taxon>Propionibacteriales</taxon>
        <taxon>Propionibacteriaceae</taxon>
        <taxon>Tessaracoccus</taxon>
    </lineage>
</organism>
<name>A0A1Q2CPU3_9ACTN</name>
<dbReference type="KEGG" id="tes:BW730_12185"/>
<dbReference type="PROSITE" id="PS51257">
    <property type="entry name" value="PROKAR_LIPOPROTEIN"/>
    <property type="match status" value="1"/>
</dbReference>
<dbReference type="GO" id="GO:0030313">
    <property type="term" value="C:cell envelope"/>
    <property type="evidence" value="ECO:0007669"/>
    <property type="project" value="UniProtKB-SubCell"/>
</dbReference>
<comment type="subcellular location">
    <subcellularLocation>
        <location evidence="1">Cell envelope</location>
    </subcellularLocation>
</comment>
<dbReference type="Pfam" id="PF13407">
    <property type="entry name" value="Peripla_BP_4"/>
    <property type="match status" value="1"/>
</dbReference>
<dbReference type="CDD" id="cd20005">
    <property type="entry name" value="PBP1_ABC_sugar_binding-like"/>
    <property type="match status" value="1"/>
</dbReference>
<evidence type="ECO:0000256" key="2">
    <source>
        <dbReference type="ARBA" id="ARBA00007639"/>
    </source>
</evidence>